<dbReference type="PROSITE" id="PS50096">
    <property type="entry name" value="IQ"/>
    <property type="match status" value="3"/>
</dbReference>
<evidence type="ECO:0000256" key="6">
    <source>
        <dbReference type="ARBA" id="ARBA00023203"/>
    </source>
</evidence>
<dbReference type="InterPro" id="IPR000048">
    <property type="entry name" value="IQ_motif_EF-hand-BS"/>
</dbReference>
<dbReference type="PROSITE" id="PS51456">
    <property type="entry name" value="MYOSIN_MOTOR"/>
    <property type="match status" value="1"/>
</dbReference>
<evidence type="ECO:0000256" key="5">
    <source>
        <dbReference type="ARBA" id="ARBA00023175"/>
    </source>
</evidence>
<dbReference type="OrthoDB" id="6108017at2759"/>
<evidence type="ECO:0000259" key="11">
    <source>
        <dbReference type="PROSITE" id="PS51456"/>
    </source>
</evidence>
<dbReference type="Gene3D" id="1.20.58.530">
    <property type="match status" value="1"/>
</dbReference>
<dbReference type="GO" id="GO:0051015">
    <property type="term" value="F:actin filament binding"/>
    <property type="evidence" value="ECO:0007669"/>
    <property type="project" value="TreeGrafter"/>
</dbReference>
<dbReference type="SUPFAM" id="SSF52540">
    <property type="entry name" value="P-loop containing nucleoside triphosphate hydrolases"/>
    <property type="match status" value="1"/>
</dbReference>
<evidence type="ECO:0000256" key="1">
    <source>
        <dbReference type="ARBA" id="ARBA00022741"/>
    </source>
</evidence>
<evidence type="ECO:0000256" key="7">
    <source>
        <dbReference type="PROSITE-ProRule" id="PRU00782"/>
    </source>
</evidence>
<evidence type="ECO:0000256" key="2">
    <source>
        <dbReference type="ARBA" id="ARBA00022840"/>
    </source>
</evidence>
<dbReference type="Gene3D" id="1.20.5.190">
    <property type="match status" value="2"/>
</dbReference>
<feature type="region of interest" description="Disordered" evidence="9">
    <location>
        <begin position="163"/>
        <end position="184"/>
    </location>
</feature>
<dbReference type="Gene3D" id="6.20.240.20">
    <property type="match status" value="1"/>
</dbReference>
<organism evidence="12 13">
    <name type="scientific">Zancudomyces culisetae</name>
    <name type="common">Gut fungus</name>
    <name type="synonym">Smittium culisetae</name>
    <dbReference type="NCBI Taxonomy" id="1213189"/>
    <lineage>
        <taxon>Eukaryota</taxon>
        <taxon>Fungi</taxon>
        <taxon>Fungi incertae sedis</taxon>
        <taxon>Zoopagomycota</taxon>
        <taxon>Kickxellomycotina</taxon>
        <taxon>Harpellomycetes</taxon>
        <taxon>Harpellales</taxon>
        <taxon>Legeriomycetaceae</taxon>
        <taxon>Zancudomyces</taxon>
    </lineage>
</organism>
<keyword evidence="2 7" id="KW-0067">ATP-binding</keyword>
<feature type="domain" description="Dilute" evidence="10">
    <location>
        <begin position="1408"/>
        <end position="1667"/>
    </location>
</feature>
<comment type="caution">
    <text evidence="12">The sequence shown here is derived from an EMBL/GenBank/DDBJ whole genome shotgun (WGS) entry which is preliminary data.</text>
</comment>
<dbReference type="GO" id="GO:0005524">
    <property type="term" value="F:ATP binding"/>
    <property type="evidence" value="ECO:0007669"/>
    <property type="project" value="UniProtKB-UniRule"/>
</dbReference>
<dbReference type="GO" id="GO:0016459">
    <property type="term" value="C:myosin complex"/>
    <property type="evidence" value="ECO:0007669"/>
    <property type="project" value="UniProtKB-KW"/>
</dbReference>
<feature type="binding site" evidence="7">
    <location>
        <begin position="248"/>
        <end position="255"/>
    </location>
    <ligand>
        <name>ATP</name>
        <dbReference type="ChEBI" id="CHEBI:30616"/>
    </ligand>
</feature>
<feature type="region of interest" description="Disordered" evidence="9">
    <location>
        <begin position="1226"/>
        <end position="1255"/>
    </location>
</feature>
<dbReference type="PANTHER" id="PTHR13140">
    <property type="entry name" value="MYOSIN"/>
    <property type="match status" value="1"/>
</dbReference>
<sequence length="1736" mass="196286">MLLKHRHVSNINLETNTRIFIRSETQVWEIAVVQNLQIVKDSPSAGESQITIDYVTLESGEPGVYQAQYNEKDLTKTKKYQSNAAKPTDGGGNGIGTHEEYYGILPPLCNPPILEGIDDLTTLTHLSEASVLHNLKVRYTVNNLIYTYSGLVLVAINPFIGRQPQSQPQSQSQSQSQAFTTPMTKKKPMLELDQSDSQLLSQWYSQDTQDAYSGRILGELEPHLFAIAEDAYQGLVRDGKNQSIIVSGESGAGKTVSAKHIMRYFASTTAKVTSPTTGTGDASTNSSDTLLTKAMAKNNKNKNNGSGMDVQEAIDEYMENISEIEAKILATNPILESFGNAKTIKNDNSSRFGKYLQIEFDPQNKQQPFKIVGAKIKTYLLERSRIVYQPKRERNFHIFYQVVKGYNQFLKRHPKLRQKTMYSLHEEKDQENNAVDGVESDVENENSFDQEIDLNIRPDWTEYNYINQGGVATKSGEIAGVDDAAEFLNTCSALEAVGIDANGQYEIFRIISALLHLGNVEIEQVGRGGARIRDGDEWFSKAVELLGVEKAEFQRWMTKKLMVMRFIGVLDIYGFEQFEVNSFEQFCINYANEKLQQHFNKHVFKLEQEEYQREQLANWTFIEFNDNQLCIELIEGRLGVLSILDEESRLPNGSDTKMLDKLYSNFAAGETSGAESRSSVTLNASNSGFKIRTKPNDYFEKPRFQKPEFTIKHYALDVSYNAIGFLEKNRDTVTEEMLKVLDQTSYGFLKTLVSIPYDEQQVSTPTSATSTTASRSSVGRNVKDTAPMLASSKFGLKNKTTLGSAFKKSLGELMTTIAGTETHYIRCIKPNDNKEAWQFDAQLVLAQLRACGVLETIRISCAGYPSRVTINDFIARYEMLANTHYTSDMQLREYVTQTVSTLIKDPNKFQIGLSKVFFRAGVLAQLENKRTEKLMRCATLIQKHVRRLITRKLYLRKRTAALTIQALARRYISLVEYNQRKHDRAVELIQWLARHFLARSLLTSRRDVRVQLVACCRGFLARTELRNRRQLHAAVKIQSVVKMYLARKEYLHTIHSILRLQAIRRMVVSKEIVRQAKIAKRQSQEDIEEQIKEASYKLEAKVIELTRTLQVQESKYASLLKDFNAVQAELSKNTARIDQLEQTNSENSAEIDSLSLQLKDTSSQLATTRQELESNSTELAARDDNIKNLQTEIDQLTTKLEEQSKALAASEAAAATATAAAAAAAASAKETSLPQPDEETMDLEPRRMTRKGSRAASISSSFLATANALDAKRLQEANKKWDTINSFSKSGYDYPTTNTESEQQQALQQAHPDGNYPFDEYQLQPGLILDENSVFSMLDTDDGLITEILEELIGGLIVPVPSLDNEYSPPEILFPAHLIGLCVIKMFQFNLAKRIDKLLLGCIGLIQKRTMNFDNDFTAAFWLSNVFELLSIVKTSMTERQAAGFEYVESERAMTEGMQFLESLLSDIYFGWAKDLQRRFVKLVIPAVVESEALPGFTANDNSFFNRIIGSVNRDSPIKIENILNFFTNVWKIMEFYYVDTAIMKQIMSEFLCTIGITAFNNIIMRRNFCSWKRGMQIQYNLTRIEEWCKAHHVSDTTKNLDRLLQLVKLLQLPKSTEQDVEIMFDVCNLLNPAQIKKLLTIYTVSDYEDPILTQKIIPELNKRLASTHPSTLGSIPLSPSAPPVGTNVLLDTNDMNDQVLYLTARKVAVIETLIPTEKKLFRLRALVDSQTDGLV</sequence>
<feature type="coiled-coil region" evidence="8">
    <location>
        <begin position="1123"/>
        <end position="1213"/>
    </location>
</feature>
<evidence type="ECO:0000256" key="8">
    <source>
        <dbReference type="SAM" id="Coils"/>
    </source>
</evidence>
<reference evidence="13" key="1">
    <citation type="submission" date="2017-01" db="EMBL/GenBank/DDBJ databases">
        <authorList>
            <person name="Wang Y."/>
            <person name="White M."/>
            <person name="Kvist S."/>
            <person name="Moncalvo J.-M."/>
        </authorList>
    </citation>
    <scope>NUCLEOTIDE SEQUENCE [LARGE SCALE GENOMIC DNA]</scope>
    <source>
        <strain evidence="13">COL-18-3</strain>
    </source>
</reference>
<dbReference type="PANTHER" id="PTHR13140:SF706">
    <property type="entry name" value="DILUTE CLASS UNCONVENTIONAL MYOSIN, ISOFORM C"/>
    <property type="match status" value="1"/>
</dbReference>
<dbReference type="InterPro" id="IPR036961">
    <property type="entry name" value="Kinesin_motor_dom_sf"/>
</dbReference>
<keyword evidence="13" id="KW-1185">Reference proteome</keyword>
<accession>A0A1R1PYV5</accession>
<dbReference type="Pfam" id="PF00612">
    <property type="entry name" value="IQ"/>
    <property type="match status" value="2"/>
</dbReference>
<feature type="compositionally biased region" description="Low complexity" evidence="9">
    <location>
        <begin position="163"/>
        <end position="177"/>
    </location>
</feature>
<dbReference type="Pfam" id="PF01843">
    <property type="entry name" value="DIL"/>
    <property type="match status" value="1"/>
</dbReference>
<dbReference type="InterPro" id="IPR027417">
    <property type="entry name" value="P-loop_NTPase"/>
</dbReference>
<dbReference type="GO" id="GO:0005737">
    <property type="term" value="C:cytoplasm"/>
    <property type="evidence" value="ECO:0007669"/>
    <property type="project" value="TreeGrafter"/>
</dbReference>
<evidence type="ECO:0000259" key="10">
    <source>
        <dbReference type="PROSITE" id="PS51126"/>
    </source>
</evidence>
<dbReference type="SMART" id="SM00242">
    <property type="entry name" value="MYSc"/>
    <property type="match status" value="1"/>
</dbReference>
<dbReference type="EMBL" id="LSSK01000014">
    <property type="protein sequence ID" value="OMH86142.1"/>
    <property type="molecule type" value="Genomic_DNA"/>
</dbReference>
<dbReference type="InterPro" id="IPR002710">
    <property type="entry name" value="Dilute_dom"/>
</dbReference>
<comment type="similarity">
    <text evidence="7">Belongs to the TRAFAC class myosin-kinesin ATPase superfamily. Myosin family.</text>
</comment>
<evidence type="ECO:0000256" key="4">
    <source>
        <dbReference type="ARBA" id="ARBA00023123"/>
    </source>
</evidence>
<dbReference type="InterPro" id="IPR001609">
    <property type="entry name" value="Myosin_head_motor_dom-like"/>
</dbReference>
<evidence type="ECO:0000313" key="13">
    <source>
        <dbReference type="Proteomes" id="UP000188320"/>
    </source>
</evidence>
<dbReference type="GO" id="GO:0007015">
    <property type="term" value="P:actin filament organization"/>
    <property type="evidence" value="ECO:0007669"/>
    <property type="project" value="TreeGrafter"/>
</dbReference>
<evidence type="ECO:0000256" key="9">
    <source>
        <dbReference type="SAM" id="MobiDB-lite"/>
    </source>
</evidence>
<dbReference type="PROSITE" id="PS51126">
    <property type="entry name" value="DILUTE"/>
    <property type="match status" value="1"/>
</dbReference>
<keyword evidence="5 7" id="KW-0505">Motor protein</keyword>
<gene>
    <name evidence="12" type="ORF">AX774_g295</name>
</gene>
<dbReference type="Gene3D" id="1.20.120.720">
    <property type="entry name" value="Myosin VI head, motor domain, U50 subdomain"/>
    <property type="match status" value="1"/>
</dbReference>
<dbReference type="GO" id="GO:0000146">
    <property type="term" value="F:microfilament motor activity"/>
    <property type="evidence" value="ECO:0007669"/>
    <property type="project" value="TreeGrafter"/>
</dbReference>
<dbReference type="Gene3D" id="3.40.850.10">
    <property type="entry name" value="Kinesin motor domain"/>
    <property type="match status" value="2"/>
</dbReference>
<feature type="domain" description="Myosin motor" evidence="11">
    <location>
        <begin position="115"/>
        <end position="931"/>
    </location>
</feature>
<keyword evidence="6 7" id="KW-0009">Actin-binding</keyword>
<protein>
    <submittedName>
        <fullName evidence="12">Myosin-2</fullName>
    </submittedName>
</protein>
<evidence type="ECO:0000313" key="12">
    <source>
        <dbReference type="EMBL" id="OMH86142.1"/>
    </source>
</evidence>
<name>A0A1R1PYV5_ZANCU</name>
<dbReference type="Gene3D" id="1.10.287.1490">
    <property type="match status" value="1"/>
</dbReference>
<evidence type="ECO:0000256" key="3">
    <source>
        <dbReference type="ARBA" id="ARBA00023054"/>
    </source>
</evidence>
<keyword evidence="4 7" id="KW-0518">Myosin</keyword>
<feature type="region of interest" description="Actin-binding" evidence="7">
    <location>
        <begin position="810"/>
        <end position="832"/>
    </location>
</feature>
<dbReference type="PRINTS" id="PR00193">
    <property type="entry name" value="MYOSINHEAVY"/>
</dbReference>
<dbReference type="Pfam" id="PF00063">
    <property type="entry name" value="Myosin_head"/>
    <property type="match status" value="3"/>
</dbReference>
<dbReference type="Proteomes" id="UP000188320">
    <property type="component" value="Unassembled WGS sequence"/>
</dbReference>
<proteinExistence type="inferred from homology"/>
<dbReference type="SMART" id="SM01132">
    <property type="entry name" value="DIL"/>
    <property type="match status" value="1"/>
</dbReference>
<dbReference type="GO" id="GO:0016020">
    <property type="term" value="C:membrane"/>
    <property type="evidence" value="ECO:0007669"/>
    <property type="project" value="TreeGrafter"/>
</dbReference>
<keyword evidence="3 8" id="KW-0175">Coiled coil</keyword>
<dbReference type="SMART" id="SM00015">
    <property type="entry name" value="IQ"/>
    <property type="match status" value="4"/>
</dbReference>
<keyword evidence="1 7" id="KW-0547">Nucleotide-binding</keyword>